<protein>
    <submittedName>
        <fullName evidence="1">Uncharacterized protein</fullName>
    </submittedName>
</protein>
<gene>
    <name evidence="1" type="ORF">CHH67_21300</name>
</gene>
<dbReference type="Proteomes" id="UP000215596">
    <property type="component" value="Unassembled WGS sequence"/>
</dbReference>
<dbReference type="AlphaFoldDB" id="A0A268EIA4"/>
<comment type="caution">
    <text evidence="1">The sequence shown here is derived from an EMBL/GenBank/DDBJ whole genome shotgun (WGS) entry which is preliminary data.</text>
</comment>
<sequence length="73" mass="8312">MSQSGWILYDSNIGYYVGKDYIDHGEKFPGSGAKPEAKVYRTKKIAEKVAERLARQMYCDFNVVPLDKEGGYE</sequence>
<evidence type="ECO:0000313" key="2">
    <source>
        <dbReference type="Proteomes" id="UP000215596"/>
    </source>
</evidence>
<dbReference type="RefSeq" id="WP_095267396.1">
    <property type="nucleotide sequence ID" value="NZ_NPBY01000074.1"/>
</dbReference>
<proteinExistence type="predicted"/>
<reference evidence="1 2" key="1">
    <citation type="submission" date="2017-07" db="EMBL/GenBank/DDBJ databases">
        <title>Isolation and whole genome analysis of endospore-forming bacteria from heroin.</title>
        <authorList>
            <person name="Kalinowski J."/>
            <person name="Ahrens B."/>
            <person name="Al-Dilaimi A."/>
            <person name="Winkler A."/>
            <person name="Wibberg D."/>
            <person name="Schleenbecker U."/>
            <person name="Ruckert C."/>
            <person name="Wolfel R."/>
            <person name="Grass G."/>
        </authorList>
    </citation>
    <scope>NUCLEOTIDE SEQUENCE [LARGE SCALE GENOMIC DNA]</scope>
    <source>
        <strain evidence="1 2">7537-G1</strain>
    </source>
</reference>
<accession>A0A268EIA4</accession>
<evidence type="ECO:0000313" key="1">
    <source>
        <dbReference type="EMBL" id="PAD72846.1"/>
    </source>
</evidence>
<name>A0A268EIA4_9BACL</name>
<organism evidence="1 2">
    <name type="scientific">Paenibacillus campinasensis</name>
    <dbReference type="NCBI Taxonomy" id="66347"/>
    <lineage>
        <taxon>Bacteria</taxon>
        <taxon>Bacillati</taxon>
        <taxon>Bacillota</taxon>
        <taxon>Bacilli</taxon>
        <taxon>Bacillales</taxon>
        <taxon>Paenibacillaceae</taxon>
        <taxon>Paenibacillus</taxon>
    </lineage>
</organism>
<dbReference type="EMBL" id="NPBY01000074">
    <property type="protein sequence ID" value="PAD72846.1"/>
    <property type="molecule type" value="Genomic_DNA"/>
</dbReference>